<sequence>MELKATDFRVLKEPQHASLQYLVNFLMVSHPQRSHGRTTLSALAIVKVGSPPTDFTVHEDVLRRSSVFLQTRAKETWSKSGSAVDIPNHSPDAFKVYVNWLYADKIMLESRALDSQAIDPRSPSVLDIRSEWITLAEAYILGEELIDSAFQDSIMTSFRAMSSLARTPIVRSVIAEVVKIIYEGTPESSAARQFVAILYSEHMSKKDLKTRRDSFPVDFLFDVLMHKAPETKLHDTSPLTSTMGQRQS</sequence>
<dbReference type="EMBL" id="CP099429">
    <property type="protein sequence ID" value="USW59504.1"/>
    <property type="molecule type" value="Genomic_DNA"/>
</dbReference>
<dbReference type="AlphaFoldDB" id="A0A9Q9ER45"/>
<evidence type="ECO:0000313" key="3">
    <source>
        <dbReference type="Proteomes" id="UP001056384"/>
    </source>
</evidence>
<dbReference type="PANTHER" id="PTHR47843">
    <property type="entry name" value="BTB DOMAIN-CONTAINING PROTEIN-RELATED"/>
    <property type="match status" value="1"/>
</dbReference>
<evidence type="ECO:0000313" key="2">
    <source>
        <dbReference type="EMBL" id="USW59504.1"/>
    </source>
</evidence>
<dbReference type="Proteomes" id="UP001056384">
    <property type="component" value="Chromosome 12"/>
</dbReference>
<reference evidence="2" key="1">
    <citation type="submission" date="2022-06" db="EMBL/GenBank/DDBJ databases">
        <title>Complete genome sequences of two strains of the flax pathogen Septoria linicola.</title>
        <authorList>
            <person name="Lapalu N."/>
            <person name="Simon A."/>
            <person name="Demenou B."/>
            <person name="Paumier D."/>
            <person name="Guillot M.-P."/>
            <person name="Gout L."/>
            <person name="Valade R."/>
        </authorList>
    </citation>
    <scope>NUCLEOTIDE SEQUENCE</scope>
    <source>
        <strain evidence="2">SE15195</strain>
    </source>
</reference>
<dbReference type="InterPro" id="IPR011333">
    <property type="entry name" value="SKP1/BTB/POZ_sf"/>
</dbReference>
<dbReference type="PROSITE" id="PS50097">
    <property type="entry name" value="BTB"/>
    <property type="match status" value="1"/>
</dbReference>
<feature type="domain" description="BTB" evidence="1">
    <location>
        <begin position="42"/>
        <end position="110"/>
    </location>
</feature>
<dbReference type="InterPro" id="IPR000210">
    <property type="entry name" value="BTB/POZ_dom"/>
</dbReference>
<proteinExistence type="predicted"/>
<name>A0A9Q9ER45_9PEZI</name>
<organism evidence="2 3">
    <name type="scientific">Septoria linicola</name>
    <dbReference type="NCBI Taxonomy" id="215465"/>
    <lineage>
        <taxon>Eukaryota</taxon>
        <taxon>Fungi</taxon>
        <taxon>Dikarya</taxon>
        <taxon>Ascomycota</taxon>
        <taxon>Pezizomycotina</taxon>
        <taxon>Dothideomycetes</taxon>
        <taxon>Dothideomycetidae</taxon>
        <taxon>Mycosphaerellales</taxon>
        <taxon>Mycosphaerellaceae</taxon>
        <taxon>Septoria</taxon>
    </lineage>
</organism>
<dbReference type="Gene3D" id="3.30.710.10">
    <property type="entry name" value="Potassium Channel Kv1.1, Chain A"/>
    <property type="match status" value="1"/>
</dbReference>
<protein>
    <submittedName>
        <fullName evidence="2">BTB/POZ domain-containing protein</fullName>
    </submittedName>
</protein>
<dbReference type="PANTHER" id="PTHR47843:SF2">
    <property type="entry name" value="BTB DOMAIN-CONTAINING PROTEIN"/>
    <property type="match status" value="1"/>
</dbReference>
<accession>A0A9Q9ER45</accession>
<keyword evidence="3" id="KW-1185">Reference proteome</keyword>
<gene>
    <name evidence="2" type="ORF">Slin15195_G128230</name>
</gene>
<evidence type="ECO:0000259" key="1">
    <source>
        <dbReference type="PROSITE" id="PS50097"/>
    </source>
</evidence>